<protein>
    <recommendedName>
        <fullName evidence="3">SWIM-type domain-containing protein</fullName>
    </recommendedName>
</protein>
<evidence type="ECO:0000256" key="1">
    <source>
        <dbReference type="PROSITE-ProRule" id="PRU00325"/>
    </source>
</evidence>
<dbReference type="AlphaFoldDB" id="A0AAW0MGZ0"/>
<dbReference type="InterPro" id="IPR007527">
    <property type="entry name" value="Znf_SWIM"/>
</dbReference>
<name>A0AAW0MGZ0_9GOBI</name>
<keyword evidence="5" id="KW-1185">Reference proteome</keyword>
<keyword evidence="1" id="KW-0862">Zinc</keyword>
<proteinExistence type="predicted"/>
<dbReference type="PANTHER" id="PTHR47526:SF4">
    <property type="entry name" value="SWIM-TYPE DOMAIN-CONTAINING PROTEIN"/>
    <property type="match status" value="1"/>
</dbReference>
<dbReference type="GO" id="GO:0008270">
    <property type="term" value="F:zinc ion binding"/>
    <property type="evidence" value="ECO:0007669"/>
    <property type="project" value="UniProtKB-KW"/>
</dbReference>
<reference evidence="5" key="1">
    <citation type="submission" date="2024-04" db="EMBL/GenBank/DDBJ databases">
        <title>Salinicola lusitanus LLJ914,a marine bacterium isolated from the Okinawa Trough.</title>
        <authorList>
            <person name="Li J."/>
        </authorList>
    </citation>
    <scope>NUCLEOTIDE SEQUENCE [LARGE SCALE GENOMIC DNA]</scope>
</reference>
<feature type="domain" description="SWIM-type" evidence="3">
    <location>
        <begin position="126"/>
        <end position="162"/>
    </location>
</feature>
<dbReference type="Proteomes" id="UP001460270">
    <property type="component" value="Unassembled WGS sequence"/>
</dbReference>
<dbReference type="GO" id="GO:0006281">
    <property type="term" value="P:DNA repair"/>
    <property type="evidence" value="ECO:0007669"/>
    <property type="project" value="UniProtKB-ARBA"/>
</dbReference>
<organism evidence="4 5">
    <name type="scientific">Mugilogobius chulae</name>
    <name type="common">yellowstripe goby</name>
    <dbReference type="NCBI Taxonomy" id="88201"/>
    <lineage>
        <taxon>Eukaryota</taxon>
        <taxon>Metazoa</taxon>
        <taxon>Chordata</taxon>
        <taxon>Craniata</taxon>
        <taxon>Vertebrata</taxon>
        <taxon>Euteleostomi</taxon>
        <taxon>Actinopterygii</taxon>
        <taxon>Neopterygii</taxon>
        <taxon>Teleostei</taxon>
        <taxon>Neoteleostei</taxon>
        <taxon>Acanthomorphata</taxon>
        <taxon>Gobiaria</taxon>
        <taxon>Gobiiformes</taxon>
        <taxon>Gobioidei</taxon>
        <taxon>Gobiidae</taxon>
        <taxon>Gobionellinae</taxon>
        <taxon>Mugilogobius</taxon>
    </lineage>
</organism>
<dbReference type="Gene3D" id="3.90.320.10">
    <property type="match status" value="1"/>
</dbReference>
<dbReference type="InterPro" id="IPR011335">
    <property type="entry name" value="Restrct_endonuc-II-like"/>
</dbReference>
<dbReference type="InterPro" id="IPR019080">
    <property type="entry name" value="YqaJ_viral_recombinase"/>
</dbReference>
<dbReference type="SUPFAM" id="SSF52980">
    <property type="entry name" value="Restriction endonuclease-like"/>
    <property type="match status" value="1"/>
</dbReference>
<comment type="caution">
    <text evidence="4">The sequence shown here is derived from an EMBL/GenBank/DDBJ whole genome shotgun (WGS) entry which is preliminary data.</text>
</comment>
<dbReference type="CDD" id="cd22343">
    <property type="entry name" value="PDDEXK_lambda_exonuclease-like"/>
    <property type="match status" value="1"/>
</dbReference>
<keyword evidence="1" id="KW-0863">Zinc-finger</keyword>
<keyword evidence="1" id="KW-0479">Metal-binding</keyword>
<evidence type="ECO:0000313" key="5">
    <source>
        <dbReference type="Proteomes" id="UP001460270"/>
    </source>
</evidence>
<feature type="region of interest" description="Disordered" evidence="2">
    <location>
        <begin position="543"/>
        <end position="566"/>
    </location>
</feature>
<gene>
    <name evidence="4" type="ORF">WMY93_033486</name>
</gene>
<dbReference type="InterPro" id="IPR011604">
    <property type="entry name" value="PDDEXK-like_dom_sf"/>
</dbReference>
<dbReference type="EMBL" id="JBBPFD010000188">
    <property type="protein sequence ID" value="KAK7879851.1"/>
    <property type="molecule type" value="Genomic_DNA"/>
</dbReference>
<evidence type="ECO:0000256" key="2">
    <source>
        <dbReference type="SAM" id="MobiDB-lite"/>
    </source>
</evidence>
<accession>A0AAW0MGZ0</accession>
<evidence type="ECO:0000259" key="3">
    <source>
        <dbReference type="PROSITE" id="PS50966"/>
    </source>
</evidence>
<dbReference type="PANTHER" id="PTHR47526">
    <property type="entry name" value="ATP-DEPENDENT DNA HELICASE"/>
    <property type="match status" value="1"/>
</dbReference>
<dbReference type="Pfam" id="PF09588">
    <property type="entry name" value="YqaJ"/>
    <property type="match status" value="1"/>
</dbReference>
<evidence type="ECO:0000313" key="4">
    <source>
        <dbReference type="EMBL" id="KAK7879851.1"/>
    </source>
</evidence>
<sequence length="566" mass="64356">MYRNKENTAGPYRDKLSEKARARYAEKLKGVKGLDPYEHLEWTKDVSLLPNFHHAHIYNYMILSVSAYTHEVFSNFRSLQQAQVQFTDGWVQDLEMFKVNLENRRAYQGNQSVNHSMRLSQKPLQPWVILKSSGEVESAHCTCMAGVAEKCVHVAALLYKIDTAVRLRGNVTPTDVQAYWTMPSNVSKVQGVPGHKIDYTTSAARKKALDKSICEGQTACSAPKIRTRAGGRSIPKRSLADLKPLTDLMHEHRSGLCSVMEEFCHFYADPVQPCILPKSLLRIHDPLMESCDLTSLLQHCEGLKNCVAVSDSEAEALEKKTRQQHQSEYWHIARAGRITASNMHAVVSTSKTKPALSTVKKVCYPQKHAHRGTDKEPDSIRWGRQNEERARECYTSQSKLQHRELKVDNCGFTINPSFPELGATPDAIVHCECCGKGCVEIKCPYKHRDNNLQQACADKQFCLHMNEGTVELKQTHMYYKQVQTQIFVTRAKFCDFVVWTTKTCVITRVMPDLELWEKLLPVAQDFFYKVVLPELVAHHYTRPPTSSQGESCGDARPTLKRKKKVK</sequence>
<dbReference type="PROSITE" id="PS50966">
    <property type="entry name" value="ZF_SWIM"/>
    <property type="match status" value="1"/>
</dbReference>